<evidence type="ECO:0000313" key="2">
    <source>
        <dbReference type="Proteomes" id="UP000887013"/>
    </source>
</evidence>
<name>A0A8X6UJH2_NEPPI</name>
<comment type="caution">
    <text evidence="1">The sequence shown here is derived from an EMBL/GenBank/DDBJ whole genome shotgun (WGS) entry which is preliminary data.</text>
</comment>
<organism evidence="1 2">
    <name type="scientific">Nephila pilipes</name>
    <name type="common">Giant wood spider</name>
    <name type="synonym">Nephila maculata</name>
    <dbReference type="NCBI Taxonomy" id="299642"/>
    <lineage>
        <taxon>Eukaryota</taxon>
        <taxon>Metazoa</taxon>
        <taxon>Ecdysozoa</taxon>
        <taxon>Arthropoda</taxon>
        <taxon>Chelicerata</taxon>
        <taxon>Arachnida</taxon>
        <taxon>Araneae</taxon>
        <taxon>Araneomorphae</taxon>
        <taxon>Entelegynae</taxon>
        <taxon>Araneoidea</taxon>
        <taxon>Nephilidae</taxon>
        <taxon>Nephila</taxon>
    </lineage>
</organism>
<feature type="non-terminal residue" evidence="1">
    <location>
        <position position="102"/>
    </location>
</feature>
<dbReference type="AlphaFoldDB" id="A0A8X6UJH2"/>
<reference evidence="1" key="1">
    <citation type="submission" date="2020-08" db="EMBL/GenBank/DDBJ databases">
        <title>Multicomponent nature underlies the extraordinary mechanical properties of spider dragline silk.</title>
        <authorList>
            <person name="Kono N."/>
            <person name="Nakamura H."/>
            <person name="Mori M."/>
            <person name="Yoshida Y."/>
            <person name="Ohtoshi R."/>
            <person name="Malay A.D."/>
            <person name="Moran D.A.P."/>
            <person name="Tomita M."/>
            <person name="Numata K."/>
            <person name="Arakawa K."/>
        </authorList>
    </citation>
    <scope>NUCLEOTIDE SEQUENCE</scope>
</reference>
<dbReference type="Proteomes" id="UP000887013">
    <property type="component" value="Unassembled WGS sequence"/>
</dbReference>
<evidence type="ECO:0000313" key="1">
    <source>
        <dbReference type="EMBL" id="GFU27228.1"/>
    </source>
</evidence>
<protein>
    <submittedName>
        <fullName evidence="1">Uncharacterized protein</fullName>
    </submittedName>
</protein>
<accession>A0A8X6UJH2</accession>
<dbReference type="EMBL" id="BMAW01082016">
    <property type="protein sequence ID" value="GFU27228.1"/>
    <property type="molecule type" value="Genomic_DNA"/>
</dbReference>
<sequence>MLKSGHLTLRYHCLSSEIDLVTWLPPLIWIPAKLKNSDAPPTSAPPQTAFAVEGKTEGETPSIPVATAVGEKILLLSTDATPEETENFTAHVDGKRMLIELR</sequence>
<proteinExistence type="predicted"/>
<keyword evidence="2" id="KW-1185">Reference proteome</keyword>
<gene>
    <name evidence="1" type="ORF">NPIL_634111</name>
</gene>